<dbReference type="AlphaFoldDB" id="A0A6N9TJK6"/>
<keyword evidence="4" id="KW-1185">Reference proteome</keyword>
<dbReference type="EMBL" id="JAAGRR010000005">
    <property type="protein sequence ID" value="NDY41441.1"/>
    <property type="molecule type" value="Genomic_DNA"/>
</dbReference>
<dbReference type="RefSeq" id="WP_163297601.1">
    <property type="nucleotide sequence ID" value="NZ_JAAGRR010000005.1"/>
</dbReference>
<evidence type="ECO:0000313" key="4">
    <source>
        <dbReference type="Proteomes" id="UP000469346"/>
    </source>
</evidence>
<dbReference type="PANTHER" id="PTHR44809">
    <property type="match status" value="1"/>
</dbReference>
<feature type="repeat" description="TPR" evidence="1">
    <location>
        <begin position="144"/>
        <end position="177"/>
    </location>
</feature>
<dbReference type="GO" id="GO:0008757">
    <property type="term" value="F:S-adenosylmethionine-dependent methyltransferase activity"/>
    <property type="evidence" value="ECO:0007669"/>
    <property type="project" value="InterPro"/>
</dbReference>
<feature type="domain" description="Methyltransferase type 11" evidence="2">
    <location>
        <begin position="313"/>
        <end position="404"/>
    </location>
</feature>
<dbReference type="Gene3D" id="3.40.50.150">
    <property type="entry name" value="Vaccinia Virus protein VP39"/>
    <property type="match status" value="1"/>
</dbReference>
<evidence type="ECO:0000256" key="1">
    <source>
        <dbReference type="PROSITE-ProRule" id="PRU00339"/>
    </source>
</evidence>
<gene>
    <name evidence="3" type="ORF">G3N55_01055</name>
</gene>
<name>A0A6N9TJK6_DISTH</name>
<dbReference type="Proteomes" id="UP000469346">
    <property type="component" value="Unassembled WGS sequence"/>
</dbReference>
<dbReference type="Pfam" id="PF14559">
    <property type="entry name" value="TPR_19"/>
    <property type="match status" value="1"/>
</dbReference>
<organism evidence="3 4">
    <name type="scientific">Dissulfurirhabdus thermomarina</name>
    <dbReference type="NCBI Taxonomy" id="1765737"/>
    <lineage>
        <taxon>Bacteria</taxon>
        <taxon>Deltaproteobacteria</taxon>
        <taxon>Dissulfurirhabdaceae</taxon>
        <taxon>Dissulfurirhabdus</taxon>
    </lineage>
</organism>
<dbReference type="PROSITE" id="PS50005">
    <property type="entry name" value="TPR"/>
    <property type="match status" value="4"/>
</dbReference>
<dbReference type="Pfam" id="PF13432">
    <property type="entry name" value="TPR_16"/>
    <property type="match status" value="2"/>
</dbReference>
<comment type="caution">
    <text evidence="3">The sequence shown here is derived from an EMBL/GenBank/DDBJ whole genome shotgun (WGS) entry which is preliminary data.</text>
</comment>
<proteinExistence type="predicted"/>
<evidence type="ECO:0000259" key="2">
    <source>
        <dbReference type="Pfam" id="PF08241"/>
    </source>
</evidence>
<dbReference type="InterPro" id="IPR013216">
    <property type="entry name" value="Methyltransf_11"/>
</dbReference>
<dbReference type="PANTHER" id="PTHR44809:SF1">
    <property type="entry name" value="PROTEIN O-MANNOSYL-TRANSFERASE TMTC1"/>
    <property type="match status" value="1"/>
</dbReference>
<feature type="repeat" description="TPR" evidence="1">
    <location>
        <begin position="212"/>
        <end position="245"/>
    </location>
</feature>
<dbReference type="InterPro" id="IPR052943">
    <property type="entry name" value="TMTC_O-mannosyl-trnsfr"/>
</dbReference>
<dbReference type="Gene3D" id="1.25.40.10">
    <property type="entry name" value="Tetratricopeptide repeat domain"/>
    <property type="match status" value="3"/>
</dbReference>
<dbReference type="InterPro" id="IPR029063">
    <property type="entry name" value="SAM-dependent_MTases_sf"/>
</dbReference>
<feature type="repeat" description="TPR" evidence="1">
    <location>
        <begin position="178"/>
        <end position="211"/>
    </location>
</feature>
<dbReference type="InterPro" id="IPR019734">
    <property type="entry name" value="TPR_rpt"/>
</dbReference>
<dbReference type="SUPFAM" id="SSF53335">
    <property type="entry name" value="S-adenosyl-L-methionine-dependent methyltransferases"/>
    <property type="match status" value="1"/>
</dbReference>
<reference evidence="3 4" key="1">
    <citation type="submission" date="2020-02" db="EMBL/GenBank/DDBJ databases">
        <title>Comparative genomics of sulfur disproportionating microorganisms.</title>
        <authorList>
            <person name="Ward L.M."/>
            <person name="Bertran E."/>
            <person name="Johnston D.T."/>
        </authorList>
    </citation>
    <scope>NUCLEOTIDE SEQUENCE [LARGE SCALE GENOMIC DNA]</scope>
    <source>
        <strain evidence="3 4">DSM 100025</strain>
    </source>
</reference>
<dbReference type="InterPro" id="IPR011990">
    <property type="entry name" value="TPR-like_helical_dom_sf"/>
</dbReference>
<evidence type="ECO:0000313" key="3">
    <source>
        <dbReference type="EMBL" id="NDY41441.1"/>
    </source>
</evidence>
<dbReference type="SUPFAM" id="SSF48452">
    <property type="entry name" value="TPR-like"/>
    <property type="match status" value="1"/>
</dbReference>
<protein>
    <submittedName>
        <fullName evidence="3">Tetratricopeptide repeat protein</fullName>
    </submittedName>
</protein>
<accession>A0A6N9TJK6</accession>
<keyword evidence="1" id="KW-0802">TPR repeat</keyword>
<dbReference type="CDD" id="cd02440">
    <property type="entry name" value="AdoMet_MTases"/>
    <property type="match status" value="1"/>
</dbReference>
<feature type="repeat" description="TPR" evidence="1">
    <location>
        <begin position="76"/>
        <end position="109"/>
    </location>
</feature>
<sequence length="477" mass="51155">MAKRESPRTRRDHREDRGVLEVRLGGDATGSNAVIGDSRDAIEELLARASRAQAEGRLAAAAELFRRALDRRPDFAPAWNALGVVFLGLDRPAEAAAAFGAALRLDPDHPQAAYNLARLDQVGGRPEAAAARYEALLRRHPGYGAAWHNLADILRGQGRVEEALAAARRAVEAAPDLAEAWNLLGVLLDDLDRPAEAAAAYRSALERRPGYVAAHFNLGLSLQRAGRLEEAARHYRAVLAARPGDASARFLLGSLGAADGERAPAAPAEYVRRVFDGCAARFEALLVDRLDYRTPEVLFELVRPFVAPGVRILDLGCGTGLGSERYRPLADLLVGMDLSPGMLAQAARKGTYDRLVEGDILGDWGDVGDAFDLVVCADVLVYVGELGPVVRRVHRALAPGGLWAFSVEALPDEPGAAEAPFRLCPTGRYQHRVAAVEVLCAEAGLRLEAERPATLRLEAGAPVAGWLAVFRRPGGDP</sequence>
<dbReference type="Pfam" id="PF08241">
    <property type="entry name" value="Methyltransf_11"/>
    <property type="match status" value="1"/>
</dbReference>
<dbReference type="SMART" id="SM00028">
    <property type="entry name" value="TPR"/>
    <property type="match status" value="6"/>
</dbReference>